<dbReference type="Proteomes" id="UP000030673">
    <property type="component" value="Unassembled WGS sequence"/>
</dbReference>
<evidence type="ECO:0000313" key="1">
    <source>
        <dbReference type="EMBL" id="EWC85625.1"/>
    </source>
</evidence>
<name>W7JY15_PLAFO</name>
<dbReference type="AlphaFoldDB" id="W7JY15"/>
<accession>W7JY15</accession>
<evidence type="ECO:0000313" key="2">
    <source>
        <dbReference type="Proteomes" id="UP000030673"/>
    </source>
</evidence>
<sequence>MFYLLNEEEMKNRIMKLEKELYEKSEECEIKTQKLIMKEKELSDKDIQLKKIASVIIN</sequence>
<gene>
    <name evidence="1" type="ORF">PFNF54_05292</name>
</gene>
<proteinExistence type="predicted"/>
<protein>
    <submittedName>
        <fullName evidence="1">Uncharacterized protein</fullName>
    </submittedName>
</protein>
<keyword evidence="2" id="KW-1185">Reference proteome</keyword>
<reference evidence="1 2" key="1">
    <citation type="submission" date="2013-02" db="EMBL/GenBank/DDBJ databases">
        <title>The Genome Sequence of Plasmodium falciparum NF54.</title>
        <authorList>
            <consortium name="The Broad Institute Genome Sequencing Platform"/>
            <consortium name="The Broad Institute Genome Sequencing Center for Infectious Disease"/>
            <person name="Neafsey D."/>
            <person name="Cheeseman I."/>
            <person name="Volkman S."/>
            <person name="Adams J."/>
            <person name="Walker B."/>
            <person name="Young S.K."/>
            <person name="Zeng Q."/>
            <person name="Gargeya S."/>
            <person name="Fitzgerald M."/>
            <person name="Haas B."/>
            <person name="Abouelleil A."/>
            <person name="Alvarado L."/>
            <person name="Arachchi H.M."/>
            <person name="Berlin A.M."/>
            <person name="Chapman S.B."/>
            <person name="Dewar J."/>
            <person name="Goldberg J."/>
            <person name="Griggs A."/>
            <person name="Gujja S."/>
            <person name="Hansen M."/>
            <person name="Howarth C."/>
            <person name="Imamovic A."/>
            <person name="Larimer J."/>
            <person name="McCowan C."/>
            <person name="Murphy C."/>
            <person name="Neiman D."/>
            <person name="Pearson M."/>
            <person name="Priest M."/>
            <person name="Roberts A."/>
            <person name="Saif S."/>
            <person name="Shea T."/>
            <person name="Sisk P."/>
            <person name="Sykes S."/>
            <person name="Wortman J."/>
            <person name="Nusbaum C."/>
            <person name="Birren B."/>
        </authorList>
    </citation>
    <scope>NUCLEOTIDE SEQUENCE [LARGE SCALE GENOMIC DNA]</scope>
    <source>
        <strain evidence="1 2">NF54</strain>
    </source>
</reference>
<dbReference type="EMBL" id="KE123882">
    <property type="protein sequence ID" value="EWC85625.1"/>
    <property type="molecule type" value="Genomic_DNA"/>
</dbReference>
<organism evidence="1 2">
    <name type="scientific">Plasmodium falciparum (isolate NF54)</name>
    <dbReference type="NCBI Taxonomy" id="5843"/>
    <lineage>
        <taxon>Eukaryota</taxon>
        <taxon>Sar</taxon>
        <taxon>Alveolata</taxon>
        <taxon>Apicomplexa</taxon>
        <taxon>Aconoidasida</taxon>
        <taxon>Haemosporida</taxon>
        <taxon>Plasmodiidae</taxon>
        <taxon>Plasmodium</taxon>
        <taxon>Plasmodium (Laverania)</taxon>
    </lineage>
</organism>